<name>A0A380RTD3_FIBSU</name>
<feature type="domain" description="Transposase (putative) YhgA-like" evidence="1">
    <location>
        <begin position="7"/>
        <end position="210"/>
    </location>
</feature>
<evidence type="ECO:0000313" key="3">
    <source>
        <dbReference type="Proteomes" id="UP000255423"/>
    </source>
</evidence>
<accession>A0A380RTD3</accession>
<dbReference type="AlphaFoldDB" id="A0A380RTD3"/>
<organism evidence="2 3">
    <name type="scientific">Fibrobacter succinogenes</name>
    <name type="common">Bacteroides succinogenes</name>
    <dbReference type="NCBI Taxonomy" id="833"/>
    <lineage>
        <taxon>Bacteria</taxon>
        <taxon>Pseudomonadati</taxon>
        <taxon>Fibrobacterota</taxon>
        <taxon>Fibrobacteria</taxon>
        <taxon>Fibrobacterales</taxon>
        <taxon>Fibrobacteraceae</taxon>
        <taxon>Fibrobacter</taxon>
    </lineage>
</organism>
<dbReference type="RefSeq" id="WP_109571660.1">
    <property type="nucleotide sequence ID" value="NZ_UHJL01000001.1"/>
</dbReference>
<dbReference type="EMBL" id="UHJL01000001">
    <property type="protein sequence ID" value="SUQ18808.1"/>
    <property type="molecule type" value="Genomic_DNA"/>
</dbReference>
<reference evidence="2 3" key="1">
    <citation type="submission" date="2017-08" db="EMBL/GenBank/DDBJ databases">
        <authorList>
            <person name="de Groot N.N."/>
        </authorList>
    </citation>
    <scope>NUCLEOTIDE SEQUENCE [LARGE SCALE GENOMIC DNA]</scope>
    <source>
        <strain evidence="2 3">HM2</strain>
    </source>
</reference>
<proteinExistence type="predicted"/>
<dbReference type="InterPro" id="IPR006842">
    <property type="entry name" value="Transposase_31"/>
</dbReference>
<evidence type="ECO:0000313" key="2">
    <source>
        <dbReference type="EMBL" id="SUQ18808.1"/>
    </source>
</evidence>
<sequence length="301" mass="34603">MTQKFSHDSYVRSVLKDPARTAELLRLASRKNSNLAQFLATVNLDTLQEISEAFSDTATHGDGDLAFTVKLESDEPKQAELLVGIIEEHKSYPETGIIPQLVKYWFQIMFRNQKNIPTVAIVLYNGKDPFRIEKEVMYPNYPEYYHKIGLPFLLEVVDVSEIFEDFEIPLISPKIALALVALKYVFNGEKLKKHLKPAMAGLKSLPREEAEELLSQTFVYLKKWFKGDAKEQFKMDFKKCSEVYGYKSIAEVEEEELEAKIKDTKLEMVDAMFTNTKLTDEEIAVISGFTVDDIQKHRAQR</sequence>
<protein>
    <submittedName>
        <fullName evidence="2">Transposase, YhgA-like</fullName>
    </submittedName>
</protein>
<evidence type="ECO:0000259" key="1">
    <source>
        <dbReference type="Pfam" id="PF04754"/>
    </source>
</evidence>
<dbReference type="Pfam" id="PF04754">
    <property type="entry name" value="Transposase_31"/>
    <property type="match status" value="1"/>
</dbReference>
<dbReference type="Proteomes" id="UP000255423">
    <property type="component" value="Unassembled WGS sequence"/>
</dbReference>
<gene>
    <name evidence="2" type="ORF">SAMN05661053_0028</name>
</gene>